<dbReference type="EMBL" id="AWUE01020614">
    <property type="protein sequence ID" value="OMO67414.1"/>
    <property type="molecule type" value="Genomic_DNA"/>
</dbReference>
<accession>A0A1R3HAM5</accession>
<evidence type="ECO:0000313" key="3">
    <source>
        <dbReference type="Proteomes" id="UP000187203"/>
    </source>
</evidence>
<evidence type="ECO:0000256" key="1">
    <source>
        <dbReference type="SAM" id="MobiDB-lite"/>
    </source>
</evidence>
<organism evidence="2 3">
    <name type="scientific">Corchorus olitorius</name>
    <dbReference type="NCBI Taxonomy" id="93759"/>
    <lineage>
        <taxon>Eukaryota</taxon>
        <taxon>Viridiplantae</taxon>
        <taxon>Streptophyta</taxon>
        <taxon>Embryophyta</taxon>
        <taxon>Tracheophyta</taxon>
        <taxon>Spermatophyta</taxon>
        <taxon>Magnoliopsida</taxon>
        <taxon>eudicotyledons</taxon>
        <taxon>Gunneridae</taxon>
        <taxon>Pentapetalae</taxon>
        <taxon>rosids</taxon>
        <taxon>malvids</taxon>
        <taxon>Malvales</taxon>
        <taxon>Malvaceae</taxon>
        <taxon>Grewioideae</taxon>
        <taxon>Apeibeae</taxon>
        <taxon>Corchorus</taxon>
    </lineage>
</organism>
<comment type="caution">
    <text evidence="2">The sequence shown here is derived from an EMBL/GenBank/DDBJ whole genome shotgun (WGS) entry which is preliminary data.</text>
</comment>
<dbReference type="OrthoDB" id="2143914at2759"/>
<feature type="compositionally biased region" description="Polar residues" evidence="1">
    <location>
        <begin position="1"/>
        <end position="27"/>
    </location>
</feature>
<dbReference type="Proteomes" id="UP000187203">
    <property type="component" value="Unassembled WGS sequence"/>
</dbReference>
<name>A0A1R3HAM5_9ROSI</name>
<protein>
    <submittedName>
        <fullName evidence="2">Uncharacterized protein</fullName>
    </submittedName>
</protein>
<feature type="compositionally biased region" description="Low complexity" evidence="1">
    <location>
        <begin position="28"/>
        <end position="37"/>
    </location>
</feature>
<proteinExistence type="predicted"/>
<keyword evidence="3" id="KW-1185">Reference proteome</keyword>
<gene>
    <name evidence="2" type="ORF">COLO4_30166</name>
</gene>
<evidence type="ECO:0000313" key="2">
    <source>
        <dbReference type="EMBL" id="OMO67414.1"/>
    </source>
</evidence>
<sequence>MSGTDFSDNNSGSRISTTTSFQNQAKESSSNSSNISSYTTTAAGFQMNNNNSNMVENGGFSWDADSMFHDQFQHQVNNGIIKSEELKPTCSWQEAAASGQLHNHNSVDFSSYPLTSLSEDLTGANFDVFHQI</sequence>
<reference evidence="3" key="1">
    <citation type="submission" date="2013-09" db="EMBL/GenBank/DDBJ databases">
        <title>Corchorus olitorius genome sequencing.</title>
        <authorList>
            <person name="Alam M."/>
            <person name="Haque M.S."/>
            <person name="Islam M.S."/>
            <person name="Emdad E.M."/>
            <person name="Islam M.M."/>
            <person name="Ahmed B."/>
            <person name="Halim A."/>
            <person name="Hossen Q.M.M."/>
            <person name="Hossain M.Z."/>
            <person name="Ahmed R."/>
            <person name="Khan M.M."/>
            <person name="Islam R."/>
            <person name="Rashid M.M."/>
            <person name="Khan S.A."/>
            <person name="Rahman M.S."/>
            <person name="Alam M."/>
            <person name="Yahiya A.S."/>
            <person name="Khan M.S."/>
            <person name="Azam M.S."/>
            <person name="Haque T."/>
            <person name="Lashkar M.Z.H."/>
            <person name="Akhand A.I."/>
            <person name="Morshed G."/>
            <person name="Roy S."/>
            <person name="Uddin K.S."/>
            <person name="Rabeya T."/>
            <person name="Hossain A.S."/>
            <person name="Chowdhury A."/>
            <person name="Snigdha A.R."/>
            <person name="Mortoza M.S."/>
            <person name="Matin S.A."/>
            <person name="Hoque S.M.E."/>
            <person name="Islam M.K."/>
            <person name="Roy D.K."/>
            <person name="Haider R."/>
            <person name="Moosa M.M."/>
            <person name="Elias S.M."/>
            <person name="Hasan A.M."/>
            <person name="Jahan S."/>
            <person name="Shafiuddin M."/>
            <person name="Mahmood N."/>
            <person name="Shommy N.S."/>
        </authorList>
    </citation>
    <scope>NUCLEOTIDE SEQUENCE [LARGE SCALE GENOMIC DNA]</scope>
    <source>
        <strain evidence="3">cv. O-4</strain>
    </source>
</reference>
<feature type="region of interest" description="Disordered" evidence="1">
    <location>
        <begin position="1"/>
        <end position="37"/>
    </location>
</feature>
<dbReference type="AlphaFoldDB" id="A0A1R3HAM5"/>